<dbReference type="SMART" id="SM00337">
    <property type="entry name" value="BCL"/>
    <property type="match status" value="1"/>
</dbReference>
<evidence type="ECO:0000313" key="6">
    <source>
        <dbReference type="Proteomes" id="UP000472260"/>
    </source>
</evidence>
<dbReference type="PANTHER" id="PTHR11256">
    <property type="entry name" value="BCL-2 RELATED"/>
    <property type="match status" value="1"/>
</dbReference>
<dbReference type="GO" id="GO:0097192">
    <property type="term" value="P:extrinsic apoptotic signaling pathway in absence of ligand"/>
    <property type="evidence" value="ECO:0007669"/>
    <property type="project" value="TreeGrafter"/>
</dbReference>
<dbReference type="GO" id="GO:0042981">
    <property type="term" value="P:regulation of apoptotic process"/>
    <property type="evidence" value="ECO:0007669"/>
    <property type="project" value="InterPro"/>
</dbReference>
<accession>A0A671QNL7</accession>
<sequence length="179" mass="20169">KDQVQRAGTCAPSLPEPQPMSWQFHNIKSKLNVAITVNKIEMFYFIMFNFSLIDGFAHVVDRQSFQRLAEKVFVDDITWAKIVTLICVVGKTVAKILANSVPGIVSWTLDYFQNNLQNWICSMGGWINSSSSLAHYSFEREFGSLSEIRLTDQISLSSGVLLISAVLSGFIIWRITRGD</sequence>
<dbReference type="InterPro" id="IPR026298">
    <property type="entry name" value="Bcl-2_fam"/>
</dbReference>
<dbReference type="Ensembl" id="ENSSANT00000078152.1">
    <property type="protein sequence ID" value="ENSSANP00000073504.1"/>
    <property type="gene ID" value="ENSSANG00000036667.1"/>
</dbReference>
<feature type="domain" description="Bcl-2 Bcl-2 homology region 1-3" evidence="4">
    <location>
        <begin position="33"/>
        <end position="126"/>
    </location>
</feature>
<reference evidence="5" key="2">
    <citation type="submission" date="2025-09" db="UniProtKB">
        <authorList>
            <consortium name="Ensembl"/>
        </authorList>
    </citation>
    <scope>IDENTIFICATION</scope>
</reference>
<dbReference type="SUPFAM" id="SSF56854">
    <property type="entry name" value="Bcl-2 inhibitors of programmed cell death"/>
    <property type="match status" value="1"/>
</dbReference>
<evidence type="ECO:0000259" key="4">
    <source>
        <dbReference type="SMART" id="SM00337"/>
    </source>
</evidence>
<dbReference type="GO" id="GO:0001836">
    <property type="term" value="P:release of cytochrome c from mitochondria"/>
    <property type="evidence" value="ECO:0007669"/>
    <property type="project" value="TreeGrafter"/>
</dbReference>
<proteinExistence type="inferred from homology"/>
<dbReference type="InterPro" id="IPR046371">
    <property type="entry name" value="Bcl-2_BH1-3"/>
</dbReference>
<reference evidence="5" key="1">
    <citation type="submission" date="2025-08" db="UniProtKB">
        <authorList>
            <consortium name="Ensembl"/>
        </authorList>
    </citation>
    <scope>IDENTIFICATION</scope>
</reference>
<comment type="similarity">
    <text evidence="1">Belongs to the Bcl-2 family.</text>
</comment>
<keyword evidence="3" id="KW-1133">Transmembrane helix</keyword>
<name>A0A671QNL7_9TELE</name>
<feature type="transmembrane region" description="Helical" evidence="3">
    <location>
        <begin position="154"/>
        <end position="173"/>
    </location>
</feature>
<dbReference type="GO" id="GO:0008053">
    <property type="term" value="P:mitochondrial fusion"/>
    <property type="evidence" value="ECO:0007669"/>
    <property type="project" value="TreeGrafter"/>
</dbReference>
<dbReference type="PROSITE" id="PS50062">
    <property type="entry name" value="BCL2_FAMILY"/>
    <property type="match status" value="1"/>
</dbReference>
<evidence type="ECO:0000313" key="5">
    <source>
        <dbReference type="Ensembl" id="ENSSANP00000073504.1"/>
    </source>
</evidence>
<dbReference type="InterPro" id="IPR002475">
    <property type="entry name" value="Bcl2-like"/>
</dbReference>
<evidence type="ECO:0000256" key="1">
    <source>
        <dbReference type="ARBA" id="ARBA00009458"/>
    </source>
</evidence>
<organism evidence="5 6">
    <name type="scientific">Sinocyclocheilus anshuiensis</name>
    <dbReference type="NCBI Taxonomy" id="1608454"/>
    <lineage>
        <taxon>Eukaryota</taxon>
        <taxon>Metazoa</taxon>
        <taxon>Chordata</taxon>
        <taxon>Craniata</taxon>
        <taxon>Vertebrata</taxon>
        <taxon>Euteleostomi</taxon>
        <taxon>Actinopterygii</taxon>
        <taxon>Neopterygii</taxon>
        <taxon>Teleostei</taxon>
        <taxon>Ostariophysi</taxon>
        <taxon>Cypriniformes</taxon>
        <taxon>Cyprinidae</taxon>
        <taxon>Cyprininae</taxon>
        <taxon>Sinocyclocheilus</taxon>
    </lineage>
</organism>
<dbReference type="GO" id="GO:0051400">
    <property type="term" value="F:BH domain binding"/>
    <property type="evidence" value="ECO:0007669"/>
    <property type="project" value="TreeGrafter"/>
</dbReference>
<protein>
    <recommendedName>
        <fullName evidence="4">Bcl-2 Bcl-2 homology region 1-3 domain-containing protein</fullName>
    </recommendedName>
</protein>
<keyword evidence="3" id="KW-0812">Transmembrane</keyword>
<dbReference type="GO" id="GO:0005741">
    <property type="term" value="C:mitochondrial outer membrane"/>
    <property type="evidence" value="ECO:0007669"/>
    <property type="project" value="TreeGrafter"/>
</dbReference>
<dbReference type="PANTHER" id="PTHR11256:SF42">
    <property type="entry name" value="APOPTOSIS REGULATOR BAX"/>
    <property type="match status" value="1"/>
</dbReference>
<evidence type="ECO:0000256" key="2">
    <source>
        <dbReference type="ARBA" id="ARBA00022703"/>
    </source>
</evidence>
<dbReference type="AlphaFoldDB" id="A0A671QNL7"/>
<dbReference type="Proteomes" id="UP000472260">
    <property type="component" value="Unassembled WGS sequence"/>
</dbReference>
<keyword evidence="2" id="KW-0053">Apoptosis</keyword>
<dbReference type="Gene3D" id="1.10.437.10">
    <property type="entry name" value="Blc2-like"/>
    <property type="match status" value="1"/>
</dbReference>
<dbReference type="GO" id="GO:0015267">
    <property type="term" value="F:channel activity"/>
    <property type="evidence" value="ECO:0007669"/>
    <property type="project" value="TreeGrafter"/>
</dbReference>
<dbReference type="InterPro" id="IPR036834">
    <property type="entry name" value="Bcl-2-like_sf"/>
</dbReference>
<keyword evidence="6" id="KW-1185">Reference proteome</keyword>
<evidence type="ECO:0000256" key="3">
    <source>
        <dbReference type="SAM" id="Phobius"/>
    </source>
</evidence>
<keyword evidence="3" id="KW-0472">Membrane</keyword>
<dbReference type="GO" id="GO:0008630">
    <property type="term" value="P:intrinsic apoptotic signaling pathway in response to DNA damage"/>
    <property type="evidence" value="ECO:0007669"/>
    <property type="project" value="TreeGrafter"/>
</dbReference>
<dbReference type="Pfam" id="PF00452">
    <property type="entry name" value="Bcl-2"/>
    <property type="match status" value="1"/>
</dbReference>